<evidence type="ECO:0000256" key="5">
    <source>
        <dbReference type="SAM" id="Phobius"/>
    </source>
</evidence>
<accession>A0A927BNI5</accession>
<feature type="transmembrane region" description="Helical" evidence="5">
    <location>
        <begin position="7"/>
        <end position="26"/>
    </location>
</feature>
<evidence type="ECO:0000256" key="3">
    <source>
        <dbReference type="ARBA" id="ARBA00022989"/>
    </source>
</evidence>
<dbReference type="Gene3D" id="1.20.120.350">
    <property type="entry name" value="Voltage-gated potassium channels. Chain C"/>
    <property type="match status" value="1"/>
</dbReference>
<keyword evidence="7" id="KW-1185">Reference proteome</keyword>
<evidence type="ECO:0000256" key="2">
    <source>
        <dbReference type="ARBA" id="ARBA00022692"/>
    </source>
</evidence>
<name>A0A927BNI5_9BACL</name>
<dbReference type="SUPFAM" id="SSF81324">
    <property type="entry name" value="Voltage-gated potassium channels"/>
    <property type="match status" value="1"/>
</dbReference>
<dbReference type="InterPro" id="IPR027359">
    <property type="entry name" value="Volt_channel_dom_sf"/>
</dbReference>
<keyword evidence="4 5" id="KW-0472">Membrane</keyword>
<feature type="transmembrane region" description="Helical" evidence="5">
    <location>
        <begin position="32"/>
        <end position="51"/>
    </location>
</feature>
<dbReference type="GO" id="GO:0016020">
    <property type="term" value="C:membrane"/>
    <property type="evidence" value="ECO:0007669"/>
    <property type="project" value="UniProtKB-SubCell"/>
</dbReference>
<organism evidence="6 7">
    <name type="scientific">Paenibacillus sabuli</name>
    <dbReference type="NCBI Taxonomy" id="2772509"/>
    <lineage>
        <taxon>Bacteria</taxon>
        <taxon>Bacillati</taxon>
        <taxon>Bacillota</taxon>
        <taxon>Bacilli</taxon>
        <taxon>Bacillales</taxon>
        <taxon>Paenibacillaceae</taxon>
        <taxon>Paenibacillus</taxon>
    </lineage>
</organism>
<keyword evidence="3 5" id="KW-1133">Transmembrane helix</keyword>
<evidence type="ECO:0000313" key="7">
    <source>
        <dbReference type="Proteomes" id="UP000621560"/>
    </source>
</evidence>
<proteinExistence type="predicted"/>
<evidence type="ECO:0000256" key="4">
    <source>
        <dbReference type="ARBA" id="ARBA00023136"/>
    </source>
</evidence>
<evidence type="ECO:0000256" key="1">
    <source>
        <dbReference type="ARBA" id="ARBA00004141"/>
    </source>
</evidence>
<comment type="caution">
    <text evidence="6">The sequence shown here is derived from an EMBL/GenBank/DDBJ whole genome shotgun (WGS) entry which is preliminary data.</text>
</comment>
<comment type="subcellular location">
    <subcellularLocation>
        <location evidence="1">Membrane</location>
        <topology evidence="1">Multi-pass membrane protein</topology>
    </subcellularLocation>
</comment>
<dbReference type="Proteomes" id="UP000621560">
    <property type="component" value="Unassembled WGS sequence"/>
</dbReference>
<keyword evidence="2 5" id="KW-0812">Transmembrane</keyword>
<sequence>MQKIARTAYEGLMIVLVMVTIVTLWTDSAYNNAINWAVWFIFVVDFIVRLVKADSRWAFVRRHPFLVIAIIPFDQFFQVARIVRLIYLFRIKTITKYYISPYVDKLTDRSRTLIVLGLLGILLTEALLIWQVEPSMTSYADALEAVAGYLLFFGHQLYAIESATAMWALTCTSVLGIVVQGLALQWLFAQAERLRQRWRGDGTSAAAEASATTEEKASR</sequence>
<dbReference type="RefSeq" id="WP_190913938.1">
    <property type="nucleotide sequence ID" value="NZ_JACXIZ010000004.1"/>
</dbReference>
<dbReference type="EMBL" id="JACXIZ010000004">
    <property type="protein sequence ID" value="MBD2843808.1"/>
    <property type="molecule type" value="Genomic_DNA"/>
</dbReference>
<feature type="transmembrane region" description="Helical" evidence="5">
    <location>
        <begin position="166"/>
        <end position="189"/>
    </location>
</feature>
<feature type="transmembrane region" description="Helical" evidence="5">
    <location>
        <begin position="109"/>
        <end position="130"/>
    </location>
</feature>
<evidence type="ECO:0000313" key="6">
    <source>
        <dbReference type="EMBL" id="MBD2843808.1"/>
    </source>
</evidence>
<reference evidence="6" key="1">
    <citation type="submission" date="2020-09" db="EMBL/GenBank/DDBJ databases">
        <title>A novel bacterium of genus Paenibacillus, isolated from South China Sea.</title>
        <authorList>
            <person name="Huang H."/>
            <person name="Mo K."/>
            <person name="Hu Y."/>
        </authorList>
    </citation>
    <scope>NUCLEOTIDE SEQUENCE</scope>
    <source>
        <strain evidence="6">IB182496</strain>
    </source>
</reference>
<dbReference type="AlphaFoldDB" id="A0A927BNI5"/>
<protein>
    <submittedName>
        <fullName evidence="6">Transporter</fullName>
    </submittedName>
</protein>
<gene>
    <name evidence="6" type="ORF">IDH44_01275</name>
</gene>